<dbReference type="EMBL" id="ASJR01000026">
    <property type="protein sequence ID" value="ERP30927.1"/>
    <property type="molecule type" value="Genomic_DNA"/>
</dbReference>
<dbReference type="eggNOG" id="ENOG5033AEZ">
    <property type="taxonomic scope" value="Bacteria"/>
</dbReference>
<evidence type="ECO:0000313" key="2">
    <source>
        <dbReference type="Proteomes" id="UP000017148"/>
    </source>
</evidence>
<dbReference type="AlphaFoldDB" id="U7D763"/>
<gene>
    <name evidence="1" type="ORF">CALK_2241</name>
</gene>
<accession>U7D763</accession>
<protein>
    <submittedName>
        <fullName evidence="1">Uncharacterized protein</fullName>
    </submittedName>
</protein>
<dbReference type="Proteomes" id="UP000017148">
    <property type="component" value="Unassembled WGS sequence"/>
</dbReference>
<dbReference type="STRING" id="1313304.CALK_2241"/>
<name>U7D763_9BACT</name>
<dbReference type="RefSeq" id="WP_022637610.1">
    <property type="nucleotide sequence ID" value="NZ_ASJR01000026.1"/>
</dbReference>
<proteinExistence type="predicted"/>
<reference evidence="1 2" key="1">
    <citation type="journal article" date="2013" name="Environ. Microbiol.">
        <title>Genome analysis of Chitinivibrio alkaliphilus gen. nov., sp. nov., a novel extremely haloalkaliphilic anaerobic chitinolytic bacterium from the candidate phylum Termite Group 3.</title>
        <authorList>
            <person name="Sorokin D.Y."/>
            <person name="Gumerov V.M."/>
            <person name="Rakitin A.L."/>
            <person name="Beletsky A.V."/>
            <person name="Damste J.S."/>
            <person name="Muyzer G."/>
            <person name="Mardanov A.V."/>
            <person name="Ravin N.V."/>
        </authorList>
    </citation>
    <scope>NUCLEOTIDE SEQUENCE [LARGE SCALE GENOMIC DNA]</scope>
    <source>
        <strain evidence="1 2">ACht1</strain>
    </source>
</reference>
<organism evidence="1 2">
    <name type="scientific">Chitinivibrio alkaliphilus ACht1</name>
    <dbReference type="NCBI Taxonomy" id="1313304"/>
    <lineage>
        <taxon>Bacteria</taxon>
        <taxon>Pseudomonadati</taxon>
        <taxon>Fibrobacterota</taxon>
        <taxon>Chitinivibrionia</taxon>
        <taxon>Chitinivibrionales</taxon>
        <taxon>Chitinivibrionaceae</taxon>
        <taxon>Chitinivibrio</taxon>
    </lineage>
</organism>
<keyword evidence="2" id="KW-1185">Reference proteome</keyword>
<sequence length="196" mass="22096">MKAITLSLGKTDTQFHKRIEDIRTRPYCLLRSPAGIPENLSERTAHIQAHLDVLIFFAISTADFSRKNLHELFAAGIHGLIIDGISSPVLTLSTYAHTLFGTGALFVKSEKGDNETISQCRSQDLIPLSYSEGVIQPEEISRSRKLLRFARYFPPFQEGSLSLQQKISLRFLIESRNLRRRLMVQETADSFESSGL</sequence>
<evidence type="ECO:0000313" key="1">
    <source>
        <dbReference type="EMBL" id="ERP30927.1"/>
    </source>
</evidence>
<comment type="caution">
    <text evidence="1">The sequence shown here is derived from an EMBL/GenBank/DDBJ whole genome shotgun (WGS) entry which is preliminary data.</text>
</comment>